<evidence type="ECO:0000313" key="10">
    <source>
        <dbReference type="Proteomes" id="UP001221142"/>
    </source>
</evidence>
<evidence type="ECO:0000256" key="3">
    <source>
        <dbReference type="ARBA" id="ARBA00022771"/>
    </source>
</evidence>
<keyword evidence="1" id="KW-0808">Transferase</keyword>
<dbReference type="AlphaFoldDB" id="A0AAD7BJR6"/>
<feature type="compositionally biased region" description="Acidic residues" evidence="6">
    <location>
        <begin position="307"/>
        <end position="322"/>
    </location>
</feature>
<accession>A0AAD7BJR6</accession>
<protein>
    <recommendedName>
        <fullName evidence="11">RING-type E3 ubiquitin transferase</fullName>
    </recommendedName>
</protein>
<evidence type="ECO:0008006" key="11">
    <source>
        <dbReference type="Google" id="ProtNLM"/>
    </source>
</evidence>
<keyword evidence="3 5" id="KW-0863">Zinc-finger</keyword>
<dbReference type="Pfam" id="PF00097">
    <property type="entry name" value="zf-C3HC4"/>
    <property type="match status" value="1"/>
</dbReference>
<dbReference type="SMART" id="SM00184">
    <property type="entry name" value="RING"/>
    <property type="match status" value="1"/>
</dbReference>
<feature type="compositionally biased region" description="Acidic residues" evidence="6">
    <location>
        <begin position="351"/>
        <end position="360"/>
    </location>
</feature>
<comment type="caution">
    <text evidence="9">The sequence shown here is derived from an EMBL/GenBank/DDBJ whole genome shotgun (WGS) entry which is preliminary data.</text>
</comment>
<dbReference type="Gene3D" id="3.30.40.10">
    <property type="entry name" value="Zinc/RING finger domain, C3HC4 (zinc finger)"/>
    <property type="match status" value="1"/>
</dbReference>
<keyword evidence="4 5" id="KW-0862">Zinc</keyword>
<dbReference type="SUPFAM" id="SSF57850">
    <property type="entry name" value="RING/U-box"/>
    <property type="match status" value="1"/>
</dbReference>
<feature type="domain" description="C3H1-type" evidence="8">
    <location>
        <begin position="7"/>
        <end position="43"/>
    </location>
</feature>
<dbReference type="InterPro" id="IPR045072">
    <property type="entry name" value="MKRN-like"/>
</dbReference>
<feature type="domain" description="RING-type" evidence="7">
    <location>
        <begin position="57"/>
        <end position="106"/>
    </location>
</feature>
<dbReference type="Proteomes" id="UP001221142">
    <property type="component" value="Unassembled WGS sequence"/>
</dbReference>
<dbReference type="PANTHER" id="PTHR11224">
    <property type="entry name" value="MAKORIN-RELATED"/>
    <property type="match status" value="1"/>
</dbReference>
<keyword evidence="2 5" id="KW-0479">Metal-binding</keyword>
<sequence>MSRPPTSKPRGPCKYYDTPRSADSTAAGFCKRGAQCWFSHTLKGKEKEVIADEDDLCSICFEKPVTYGLLNDCSHIFCITCIKQWRDPANKTDAGAGNTKLCPMCRQPAKFIIPSSKFYPHGEEKDSLLARYMDSMARVPCRYFQRSLAATPSRPFCPFGKDCFYQHRNADGSEHTFDQGVDVSMRRYAAQRDSAPLFAHRTDIFRSLDAVFAETARLGLHPPVRVFPDGESEGEEIQVMRRLERLSLTGQTVASDSDGESDDDGDMPPLERINPANSQDWPLPMMFDSEDDDEMPALTSVSNSSESESEGEEEDEGLEDEGVIERPAVRPFDLEFDPGMEARREMADPVPDLEDSDSDNVGDHEPPFVTDGRGRVVWSSASTPEGEQEGSPERPLPTRGFLGRMFDTFF</sequence>
<dbReference type="InterPro" id="IPR017907">
    <property type="entry name" value="Znf_RING_CS"/>
</dbReference>
<evidence type="ECO:0000256" key="1">
    <source>
        <dbReference type="ARBA" id="ARBA00022679"/>
    </source>
</evidence>
<gene>
    <name evidence="9" type="ORF">FB45DRAFT_925318</name>
</gene>
<dbReference type="GO" id="GO:0000209">
    <property type="term" value="P:protein polyubiquitination"/>
    <property type="evidence" value="ECO:0007669"/>
    <property type="project" value="InterPro"/>
</dbReference>
<evidence type="ECO:0000313" key="9">
    <source>
        <dbReference type="EMBL" id="KAJ7623335.1"/>
    </source>
</evidence>
<dbReference type="InterPro" id="IPR013083">
    <property type="entry name" value="Znf_RING/FYVE/PHD"/>
</dbReference>
<evidence type="ECO:0000256" key="2">
    <source>
        <dbReference type="ARBA" id="ARBA00022723"/>
    </source>
</evidence>
<feature type="domain" description="C3H1-type" evidence="8">
    <location>
        <begin position="135"/>
        <end position="170"/>
    </location>
</feature>
<dbReference type="InterPro" id="IPR018957">
    <property type="entry name" value="Znf_C3HC4_RING-type"/>
</dbReference>
<evidence type="ECO:0000259" key="7">
    <source>
        <dbReference type="PROSITE" id="PS50089"/>
    </source>
</evidence>
<evidence type="ECO:0000256" key="6">
    <source>
        <dbReference type="SAM" id="MobiDB-lite"/>
    </source>
</evidence>
<evidence type="ECO:0000259" key="8">
    <source>
        <dbReference type="PROSITE" id="PS50103"/>
    </source>
</evidence>
<proteinExistence type="predicted"/>
<evidence type="ECO:0000256" key="5">
    <source>
        <dbReference type="PROSITE-ProRule" id="PRU00723"/>
    </source>
</evidence>
<dbReference type="InterPro" id="IPR000571">
    <property type="entry name" value="Znf_CCCH"/>
</dbReference>
<dbReference type="InterPro" id="IPR001841">
    <property type="entry name" value="Znf_RING"/>
</dbReference>
<dbReference type="PANTHER" id="PTHR11224:SF59">
    <property type="entry name" value="RING-TYPE E3 UBIQUITIN TRANSFERASE"/>
    <property type="match status" value="1"/>
</dbReference>
<feature type="zinc finger region" description="C3H1-type" evidence="5">
    <location>
        <begin position="135"/>
        <end position="170"/>
    </location>
</feature>
<dbReference type="GO" id="GO:0008270">
    <property type="term" value="F:zinc ion binding"/>
    <property type="evidence" value="ECO:0007669"/>
    <property type="project" value="UniProtKB-KW"/>
</dbReference>
<dbReference type="PROSITE" id="PS00518">
    <property type="entry name" value="ZF_RING_1"/>
    <property type="match status" value="1"/>
</dbReference>
<reference evidence="9" key="1">
    <citation type="submission" date="2023-03" db="EMBL/GenBank/DDBJ databases">
        <title>Massive genome expansion in bonnet fungi (Mycena s.s.) driven by repeated elements and novel gene families across ecological guilds.</title>
        <authorList>
            <consortium name="Lawrence Berkeley National Laboratory"/>
            <person name="Harder C.B."/>
            <person name="Miyauchi S."/>
            <person name="Viragh M."/>
            <person name="Kuo A."/>
            <person name="Thoen E."/>
            <person name="Andreopoulos B."/>
            <person name="Lu D."/>
            <person name="Skrede I."/>
            <person name="Drula E."/>
            <person name="Henrissat B."/>
            <person name="Morin E."/>
            <person name="Kohler A."/>
            <person name="Barry K."/>
            <person name="LaButti K."/>
            <person name="Morin E."/>
            <person name="Salamov A."/>
            <person name="Lipzen A."/>
            <person name="Mereny Z."/>
            <person name="Hegedus B."/>
            <person name="Baldrian P."/>
            <person name="Stursova M."/>
            <person name="Weitz H."/>
            <person name="Taylor A."/>
            <person name="Grigoriev I.V."/>
            <person name="Nagy L.G."/>
            <person name="Martin F."/>
            <person name="Kauserud H."/>
        </authorList>
    </citation>
    <scope>NUCLEOTIDE SEQUENCE</scope>
    <source>
        <strain evidence="9">9284</strain>
    </source>
</reference>
<dbReference type="PROSITE" id="PS50089">
    <property type="entry name" value="ZF_RING_2"/>
    <property type="match status" value="1"/>
</dbReference>
<feature type="zinc finger region" description="C3H1-type" evidence="5">
    <location>
        <begin position="7"/>
        <end position="43"/>
    </location>
</feature>
<dbReference type="PROSITE" id="PS50103">
    <property type="entry name" value="ZF_C3H1"/>
    <property type="match status" value="2"/>
</dbReference>
<feature type="compositionally biased region" description="Acidic residues" evidence="6">
    <location>
        <begin position="257"/>
        <end position="266"/>
    </location>
</feature>
<evidence type="ECO:0000256" key="4">
    <source>
        <dbReference type="ARBA" id="ARBA00022833"/>
    </source>
</evidence>
<name>A0AAD7BJR6_9AGAR</name>
<dbReference type="SMART" id="SM00356">
    <property type="entry name" value="ZnF_C3H1"/>
    <property type="match status" value="2"/>
</dbReference>
<keyword evidence="10" id="KW-1185">Reference proteome</keyword>
<dbReference type="EMBL" id="JARKIF010000014">
    <property type="protein sequence ID" value="KAJ7623335.1"/>
    <property type="molecule type" value="Genomic_DNA"/>
</dbReference>
<feature type="region of interest" description="Disordered" evidence="6">
    <location>
        <begin position="248"/>
        <end position="400"/>
    </location>
</feature>
<organism evidence="9 10">
    <name type="scientific">Roridomyces roridus</name>
    <dbReference type="NCBI Taxonomy" id="1738132"/>
    <lineage>
        <taxon>Eukaryota</taxon>
        <taxon>Fungi</taxon>
        <taxon>Dikarya</taxon>
        <taxon>Basidiomycota</taxon>
        <taxon>Agaricomycotina</taxon>
        <taxon>Agaricomycetes</taxon>
        <taxon>Agaricomycetidae</taxon>
        <taxon>Agaricales</taxon>
        <taxon>Marasmiineae</taxon>
        <taxon>Mycenaceae</taxon>
        <taxon>Roridomyces</taxon>
    </lineage>
</organism>
<dbReference type="GO" id="GO:0061630">
    <property type="term" value="F:ubiquitin protein ligase activity"/>
    <property type="evidence" value="ECO:0007669"/>
    <property type="project" value="InterPro"/>
</dbReference>